<dbReference type="EMBL" id="CP021455">
    <property type="protein sequence ID" value="ARU04766.1"/>
    <property type="molecule type" value="Genomic_DNA"/>
</dbReference>
<evidence type="ECO:0000313" key="1">
    <source>
        <dbReference type="EMBL" id="ARU04766.1"/>
    </source>
</evidence>
<keyword evidence="2" id="KW-1185">Reference proteome</keyword>
<proteinExistence type="predicted"/>
<dbReference type="KEGG" id="cser:CCO03_08815"/>
<sequence>MPWAAIAVLALSGCASTTPEPARTIRVNVPIPIACQEPVPEKPNMPVDSLPTDADLDRIVQAMIASIERWEGYAGQLETALANCRVPVKQSGYGLRGSLAVR</sequence>
<dbReference type="AlphaFoldDB" id="A0A1Y0EME0"/>
<dbReference type="OrthoDB" id="8859595at2"/>
<gene>
    <name evidence="1" type="ORF">CCO03_08815</name>
</gene>
<reference evidence="1 2" key="1">
    <citation type="submission" date="2017-05" db="EMBL/GenBank/DDBJ databases">
        <authorList>
            <person name="Song R."/>
            <person name="Chenine A.L."/>
            <person name="Ruprecht R.M."/>
        </authorList>
    </citation>
    <scope>NUCLEOTIDE SEQUENCE [LARGE SCALE GENOMIC DNA]</scope>
    <source>
        <strain evidence="1 2">DSM 26136</strain>
    </source>
</reference>
<accession>A0A1Y0EME0</accession>
<organism evidence="1 2">
    <name type="scientific">Comamonas serinivorans</name>
    <dbReference type="NCBI Taxonomy" id="1082851"/>
    <lineage>
        <taxon>Bacteria</taxon>
        <taxon>Pseudomonadati</taxon>
        <taxon>Pseudomonadota</taxon>
        <taxon>Betaproteobacteria</taxon>
        <taxon>Burkholderiales</taxon>
        <taxon>Comamonadaceae</taxon>
        <taxon>Comamonas</taxon>
    </lineage>
</organism>
<dbReference type="Proteomes" id="UP000196138">
    <property type="component" value="Chromosome"/>
</dbReference>
<protein>
    <submittedName>
        <fullName evidence="1">Uncharacterized protein</fullName>
    </submittedName>
</protein>
<evidence type="ECO:0000313" key="2">
    <source>
        <dbReference type="Proteomes" id="UP000196138"/>
    </source>
</evidence>
<name>A0A1Y0EME0_9BURK</name>